<dbReference type="OrthoDB" id="197419at2759"/>
<dbReference type="InterPro" id="IPR036770">
    <property type="entry name" value="Ankyrin_rpt-contain_sf"/>
</dbReference>
<reference evidence="5" key="1">
    <citation type="submission" date="2022-07" db="EMBL/GenBank/DDBJ databases">
        <title>Phylogenomic reconstructions and comparative analyses of Kickxellomycotina fungi.</title>
        <authorList>
            <person name="Reynolds N.K."/>
            <person name="Stajich J.E."/>
            <person name="Barry K."/>
            <person name="Grigoriev I.V."/>
            <person name="Crous P."/>
            <person name="Smith M.E."/>
        </authorList>
    </citation>
    <scope>NUCLEOTIDE SEQUENCE</scope>
    <source>
        <strain evidence="5">RSA 861</strain>
    </source>
</reference>
<feature type="compositionally biased region" description="Low complexity" evidence="3">
    <location>
        <begin position="938"/>
        <end position="953"/>
    </location>
</feature>
<feature type="region of interest" description="Disordered" evidence="3">
    <location>
        <begin position="149"/>
        <end position="187"/>
    </location>
</feature>
<feature type="domain" description="GP-PDE" evidence="4">
    <location>
        <begin position="695"/>
        <end position="1179"/>
    </location>
</feature>
<dbReference type="GO" id="GO:0046475">
    <property type="term" value="P:glycerophospholipid catabolic process"/>
    <property type="evidence" value="ECO:0007669"/>
    <property type="project" value="TreeGrafter"/>
</dbReference>
<dbReference type="PROSITE" id="PS50007">
    <property type="entry name" value="PIPLC_X_DOMAIN"/>
    <property type="match status" value="1"/>
</dbReference>
<sequence>MSRMHSQAFGIADRHQHPFTAHQVNDLTAALQADDCIRVETLLAELVGVASEAVLALPDHAAISDHPLGRHLYLIFEGACLARAHECLRFLTRTYPAAYQLYDVHGRTVLHRLCMLNGITPSLDRVFTTLPLRSPMETLPIRQDYFASPSTAPETLAPADARGPASTDREITQKIKRGTAKRSNPHVGTVDTTDLAAAVLPTVLAHLPTAHPLVGQDFFGRTPLHYAAVNGFAAVTHLLLRSLYRLQPDTDINSPAWCDHDGCTPLLYAVINNHFAVVRTLVDQGKIHDVDLALTVPNTPTPTSEARPLGALARNRGDPASTTVLSTSQSFLLLRSHLSTPLAIACKLGLNDIAAFLLARGANCNSTDEDGETPLHLAARGGHVGILKLLVRAEASSDGAVADLNHQDARYGWTPLEVAAREGHLACVQLLIDAGADPNVLDFDGWNAHERATYHGHCAVTEVLRPISRKPGEALRQFRNPNSTALSETAGSSPGRPALATSVPLNGEANKSFIERTYGHRHLQERSLLVLTLGSNATTDLTAPLQLRSDFFERVGGGITPTTTLALTVAATGAVDPPVTLELPLQRQEAPEPLQFLCSPQGEAEVTVQFDLVPSFGGDLGRLLGRASVQLPVRAQREHILTSAAGCERVQVALMSTPGLEVLGHITFEYIMINPFAHPKMTVNPRSTYWKSLKTKVIGHRGSGMNRDTAGGSNLQVGENTVLSFVTAANLGAEYVEFDVQLTKDLVPVIYHDWTVTETGVDVPIHSLTRKQFLALDPRSNKDYNKGHIDPSFRFGGREAEKQAVLAMRDKAESGSTEGSHGRAASGGPRAAVRAATAVASVIAPVTTTTAAVLTLPPARPDHPPSLGRANTHFPRVSRSNSVHERKRSPPPSASSSTAARTDGAPPTPPIAIPNGHASRPVNGNARPAAALLSPPMSNSASTSSCSSVKSTATTTHPATITAAPMEDEQLHVHLNEELEKVLTLKQVPKKVKGNNAETIQAPFTTLEETFRQVPAHIGFNIEVKYPMKCEAEDAGVWSHLELNRFVDSILQVVYDLADTRSVIFSSFHPDICLLLNVKQPTYPVFFLTDGGTWPYVDARCNSLDAAVRFARNAGLLGIVSVSTLILQAPVLAPAIKGQGLLLFTYGTLNNSVACVQLQRKLDVDAVIVDSVMAVRKGLQESEVEA</sequence>
<feature type="compositionally biased region" description="Polar residues" evidence="3">
    <location>
        <begin position="479"/>
        <end position="492"/>
    </location>
</feature>
<proteinExistence type="predicted"/>
<evidence type="ECO:0000259" key="4">
    <source>
        <dbReference type="PROSITE" id="PS51704"/>
    </source>
</evidence>
<organism evidence="5 6">
    <name type="scientific">Tieghemiomyces parasiticus</name>
    <dbReference type="NCBI Taxonomy" id="78921"/>
    <lineage>
        <taxon>Eukaryota</taxon>
        <taxon>Fungi</taxon>
        <taxon>Fungi incertae sedis</taxon>
        <taxon>Zoopagomycota</taxon>
        <taxon>Kickxellomycotina</taxon>
        <taxon>Dimargaritomycetes</taxon>
        <taxon>Dimargaritales</taxon>
        <taxon>Dimargaritaceae</taxon>
        <taxon>Tieghemiomyces</taxon>
    </lineage>
</organism>
<dbReference type="Pfam" id="PF12796">
    <property type="entry name" value="Ank_2"/>
    <property type="match status" value="2"/>
</dbReference>
<dbReference type="Gene3D" id="3.20.20.190">
    <property type="entry name" value="Phosphatidylinositol (PI) phosphodiesterase"/>
    <property type="match status" value="2"/>
</dbReference>
<dbReference type="Pfam" id="PF25329">
    <property type="entry name" value="C2_GDE1"/>
    <property type="match status" value="1"/>
</dbReference>
<evidence type="ECO:0000256" key="1">
    <source>
        <dbReference type="ARBA" id="ARBA00022801"/>
    </source>
</evidence>
<dbReference type="SMART" id="SM00248">
    <property type="entry name" value="ANK"/>
    <property type="match status" value="5"/>
</dbReference>
<comment type="caution">
    <text evidence="5">The sequence shown here is derived from an EMBL/GenBank/DDBJ whole genome shotgun (WGS) entry which is preliminary data.</text>
</comment>
<dbReference type="SUPFAM" id="SSF48403">
    <property type="entry name" value="Ankyrin repeat"/>
    <property type="match status" value="1"/>
</dbReference>
<feature type="compositionally biased region" description="Basic residues" evidence="3">
    <location>
        <begin position="174"/>
        <end position="184"/>
    </location>
</feature>
<dbReference type="AlphaFoldDB" id="A0A9W8ALD7"/>
<feature type="repeat" description="ANK" evidence="2">
    <location>
        <begin position="219"/>
        <end position="241"/>
    </location>
</feature>
<dbReference type="PROSITE" id="PS50297">
    <property type="entry name" value="ANK_REP_REGION"/>
    <property type="match status" value="4"/>
</dbReference>
<evidence type="ECO:0000313" key="5">
    <source>
        <dbReference type="EMBL" id="KAJ1929295.1"/>
    </source>
</evidence>
<feature type="repeat" description="ANK" evidence="2">
    <location>
        <begin position="261"/>
        <end position="285"/>
    </location>
</feature>
<dbReference type="PROSITE" id="PS51704">
    <property type="entry name" value="GP_PDE"/>
    <property type="match status" value="1"/>
</dbReference>
<dbReference type="SUPFAM" id="SSF51695">
    <property type="entry name" value="PLC-like phosphodiesterases"/>
    <property type="match status" value="2"/>
</dbReference>
<gene>
    <name evidence="5" type="primary">GDE1_1</name>
    <name evidence="5" type="ORF">IWQ60_001306</name>
</gene>
<dbReference type="InterPro" id="IPR051578">
    <property type="entry name" value="GDPD"/>
</dbReference>
<dbReference type="Pfam" id="PF03009">
    <property type="entry name" value="GDPD"/>
    <property type="match status" value="2"/>
</dbReference>
<dbReference type="InterPro" id="IPR002110">
    <property type="entry name" value="Ankyrin_rpt"/>
</dbReference>
<keyword evidence="1 5" id="KW-0378">Hydrolase</keyword>
<dbReference type="InterPro" id="IPR030395">
    <property type="entry name" value="GP_PDE_dom"/>
</dbReference>
<dbReference type="GO" id="GO:0047389">
    <property type="term" value="F:glycerophosphocholine phosphodiesterase activity"/>
    <property type="evidence" value="ECO:0007669"/>
    <property type="project" value="TreeGrafter"/>
</dbReference>
<dbReference type="PRINTS" id="PR01415">
    <property type="entry name" value="ANKYRIN"/>
</dbReference>
<feature type="repeat" description="ANK" evidence="2">
    <location>
        <begin position="411"/>
        <end position="443"/>
    </location>
</feature>
<feature type="repeat" description="ANK" evidence="2">
    <location>
        <begin position="337"/>
        <end position="369"/>
    </location>
</feature>
<protein>
    <submittedName>
        <fullName evidence="5">Glycerophosphocholine phosphodiesterase</fullName>
        <ecNumber evidence="5">3.1.4.46</ecNumber>
    </submittedName>
</protein>
<evidence type="ECO:0000313" key="6">
    <source>
        <dbReference type="Proteomes" id="UP001150569"/>
    </source>
</evidence>
<dbReference type="InterPro" id="IPR017946">
    <property type="entry name" value="PLC-like_Pdiesterase_TIM-brl"/>
</dbReference>
<name>A0A9W8ALD7_9FUNG</name>
<dbReference type="GO" id="GO:0008889">
    <property type="term" value="F:glycerophosphodiester phosphodiesterase activity"/>
    <property type="evidence" value="ECO:0007669"/>
    <property type="project" value="UniProtKB-EC"/>
</dbReference>
<dbReference type="EC" id="3.1.4.46" evidence="5"/>
<dbReference type="PANTHER" id="PTHR22958">
    <property type="entry name" value="GLYCEROPHOSPHORYL DIESTER PHOSPHODIESTERASE"/>
    <property type="match status" value="1"/>
</dbReference>
<accession>A0A9W8ALD7</accession>
<feature type="repeat" description="ANK" evidence="2">
    <location>
        <begin position="370"/>
        <end position="398"/>
    </location>
</feature>
<dbReference type="EMBL" id="JANBPT010000040">
    <property type="protein sequence ID" value="KAJ1929295.1"/>
    <property type="molecule type" value="Genomic_DNA"/>
</dbReference>
<dbReference type="InterPro" id="IPR057506">
    <property type="entry name" value="C2_GPCPD1"/>
</dbReference>
<feature type="region of interest" description="Disordered" evidence="3">
    <location>
        <begin position="809"/>
        <end position="829"/>
    </location>
</feature>
<evidence type="ECO:0000256" key="3">
    <source>
        <dbReference type="SAM" id="MobiDB-lite"/>
    </source>
</evidence>
<evidence type="ECO:0000256" key="2">
    <source>
        <dbReference type="PROSITE-ProRule" id="PRU00023"/>
    </source>
</evidence>
<dbReference type="PROSITE" id="PS50088">
    <property type="entry name" value="ANK_REPEAT"/>
    <property type="match status" value="5"/>
</dbReference>
<dbReference type="Gene3D" id="1.25.40.20">
    <property type="entry name" value="Ankyrin repeat-containing domain"/>
    <property type="match status" value="2"/>
</dbReference>
<keyword evidence="6" id="KW-1185">Reference proteome</keyword>
<feature type="region of interest" description="Disordered" evidence="3">
    <location>
        <begin position="479"/>
        <end position="502"/>
    </location>
</feature>
<feature type="region of interest" description="Disordered" evidence="3">
    <location>
        <begin position="856"/>
        <end position="953"/>
    </location>
</feature>
<dbReference type="PANTHER" id="PTHR22958:SF1">
    <property type="entry name" value="GLYCEROPHOSPHOCHOLINE PHOSPHODIESTERASE GPCPD1"/>
    <property type="match status" value="1"/>
</dbReference>
<keyword evidence="2" id="KW-0040">ANK repeat</keyword>
<dbReference type="Proteomes" id="UP001150569">
    <property type="component" value="Unassembled WGS sequence"/>
</dbReference>